<protein>
    <submittedName>
        <fullName evidence="1">Uncharacterized protein</fullName>
    </submittedName>
</protein>
<comment type="caution">
    <text evidence="1">The sequence shown here is derived from an EMBL/GenBank/DDBJ whole genome shotgun (WGS) entry which is preliminary data.</text>
</comment>
<evidence type="ECO:0000313" key="1">
    <source>
        <dbReference type="EMBL" id="KAG5565530.1"/>
    </source>
</evidence>
<name>A0AAV6LLE0_9ERIC</name>
<gene>
    <name evidence="1" type="ORF">RHGRI_001433</name>
</gene>
<keyword evidence="2" id="KW-1185">Reference proteome</keyword>
<sequence length="260" mass="28830">MHCSRHSKTRGVQGQATRLLVSGQCNATLTACQDQRWPRLTSWHAKTRGGQGKTSRMLVTGQGDALLTAFQNKGCSRQGKPITCHRAKQCIAHGMTRPRWPRHDLRQAKTRGGQVMKSRLLVTGQGDAFLTAYQFQGWPMHDSRRAKTRGGQGLAIQLLFIGQGNALLTACQDQVWPRLDSRHDKTIVGQGLFSRFVITGPGNALLTTGQDQGWTRHDSRHAKTKGWTRQGKQIAFHRARKCIAHGMPSSKMANAKLTTC</sequence>
<reference evidence="1" key="1">
    <citation type="submission" date="2020-08" db="EMBL/GenBank/DDBJ databases">
        <title>Plant Genome Project.</title>
        <authorList>
            <person name="Zhang R.-G."/>
        </authorList>
    </citation>
    <scope>NUCLEOTIDE SEQUENCE</scope>
    <source>
        <strain evidence="1">WSP0</strain>
        <tissue evidence="1">Leaf</tissue>
    </source>
</reference>
<accession>A0AAV6LLE0</accession>
<dbReference type="PROSITE" id="PS51257">
    <property type="entry name" value="PROKAR_LIPOPROTEIN"/>
    <property type="match status" value="1"/>
</dbReference>
<proteinExistence type="predicted"/>
<dbReference type="AlphaFoldDB" id="A0AAV6LLE0"/>
<evidence type="ECO:0000313" key="2">
    <source>
        <dbReference type="Proteomes" id="UP000823749"/>
    </source>
</evidence>
<dbReference type="EMBL" id="JACTNZ010000001">
    <property type="protein sequence ID" value="KAG5565530.1"/>
    <property type="molecule type" value="Genomic_DNA"/>
</dbReference>
<organism evidence="1 2">
    <name type="scientific">Rhododendron griersonianum</name>
    <dbReference type="NCBI Taxonomy" id="479676"/>
    <lineage>
        <taxon>Eukaryota</taxon>
        <taxon>Viridiplantae</taxon>
        <taxon>Streptophyta</taxon>
        <taxon>Embryophyta</taxon>
        <taxon>Tracheophyta</taxon>
        <taxon>Spermatophyta</taxon>
        <taxon>Magnoliopsida</taxon>
        <taxon>eudicotyledons</taxon>
        <taxon>Gunneridae</taxon>
        <taxon>Pentapetalae</taxon>
        <taxon>asterids</taxon>
        <taxon>Ericales</taxon>
        <taxon>Ericaceae</taxon>
        <taxon>Ericoideae</taxon>
        <taxon>Rhodoreae</taxon>
        <taxon>Rhododendron</taxon>
    </lineage>
</organism>
<dbReference type="Proteomes" id="UP000823749">
    <property type="component" value="Chromosome 1"/>
</dbReference>